<dbReference type="InterPro" id="IPR018642">
    <property type="entry name" value="DUF2066"/>
</dbReference>
<dbReference type="RefSeq" id="WP_168660187.1">
    <property type="nucleotide sequence ID" value="NZ_CP051180.1"/>
</dbReference>
<dbReference type="Proteomes" id="UP000501602">
    <property type="component" value="Chromosome"/>
</dbReference>
<name>A0A6H1UFD6_9GAMM</name>
<organism evidence="2 3">
    <name type="scientific">Ferrimonas lipolytica</name>
    <dbReference type="NCBI Taxonomy" id="2724191"/>
    <lineage>
        <taxon>Bacteria</taxon>
        <taxon>Pseudomonadati</taxon>
        <taxon>Pseudomonadota</taxon>
        <taxon>Gammaproteobacteria</taxon>
        <taxon>Alteromonadales</taxon>
        <taxon>Ferrimonadaceae</taxon>
        <taxon>Ferrimonas</taxon>
    </lineage>
</organism>
<evidence type="ECO:0000313" key="2">
    <source>
        <dbReference type="EMBL" id="QIZ76926.1"/>
    </source>
</evidence>
<dbReference type="Pfam" id="PF09839">
    <property type="entry name" value="DUF2066"/>
    <property type="match status" value="1"/>
</dbReference>
<dbReference type="AlphaFoldDB" id="A0A6H1UFD6"/>
<evidence type="ECO:0000256" key="1">
    <source>
        <dbReference type="SAM" id="SignalP"/>
    </source>
</evidence>
<keyword evidence="3" id="KW-1185">Reference proteome</keyword>
<proteinExistence type="predicted"/>
<reference evidence="2 3" key="1">
    <citation type="submission" date="2020-04" db="EMBL/GenBank/DDBJ databases">
        <title>Ferrimonas sp. S7 isolated from sea water.</title>
        <authorList>
            <person name="Bae S.S."/>
            <person name="Baek K."/>
        </authorList>
    </citation>
    <scope>NUCLEOTIDE SEQUENCE [LARGE SCALE GENOMIC DNA]</scope>
    <source>
        <strain evidence="2 3">S7</strain>
    </source>
</reference>
<protein>
    <submittedName>
        <fullName evidence="2">DUF2066 domain-containing protein</fullName>
    </submittedName>
</protein>
<dbReference type="KEGG" id="fes:HER31_08585"/>
<gene>
    <name evidence="2" type="ORF">HER31_08585</name>
</gene>
<feature type="signal peptide" evidence="1">
    <location>
        <begin position="1"/>
        <end position="18"/>
    </location>
</feature>
<keyword evidence="1" id="KW-0732">Signal</keyword>
<evidence type="ECO:0000313" key="3">
    <source>
        <dbReference type="Proteomes" id="UP000501602"/>
    </source>
</evidence>
<dbReference type="EMBL" id="CP051180">
    <property type="protein sequence ID" value="QIZ76926.1"/>
    <property type="molecule type" value="Genomic_DNA"/>
</dbReference>
<feature type="chain" id="PRO_5026246226" evidence="1">
    <location>
        <begin position="19"/>
        <end position="351"/>
    </location>
</feature>
<accession>A0A6H1UFD6</accession>
<sequence>MRAGLLIALCLFSLSSYAVEFADLYRGEVEVNERDNAARNAGVRSALAKVLIRVTGDDALPSSDAGKALIRRADSFMLTYAFQTTVPMTLSVSFDKAKLQQQMRQMGLPIWGAQRPTTIHWLALEQQDGRTILINDAVEQGELVASEAEARGLPQLLPLLDLEDSLKANINDVNGNFPKPVIEASQRYGSDFVLMSSIYPEQGQWHYRINLYSGTVADSDFYIPRSLLHSDGQVASVELAVEALLAEVAKYYADRYASVVSAERQQTQLRFTLTGGVEQLVALRGYLVSLAPVQAAHVVAITGTQVDLELDLVGGLEEVEQLLSLERRISKIEVVDQLQQRDVQYQWSDLD</sequence>